<dbReference type="EMBL" id="CM041547">
    <property type="protein sequence ID" value="KAI3359887.1"/>
    <property type="molecule type" value="Genomic_DNA"/>
</dbReference>
<evidence type="ECO:0000313" key="1">
    <source>
        <dbReference type="EMBL" id="KAI3359887.1"/>
    </source>
</evidence>
<accession>A0ACB8VY81</accession>
<feature type="non-terminal residue" evidence="1">
    <location>
        <position position="1"/>
    </location>
</feature>
<name>A0ACB8VY81_9TELE</name>
<reference evidence="1" key="1">
    <citation type="submission" date="2022-04" db="EMBL/GenBank/DDBJ databases">
        <title>Jade perch genome.</title>
        <authorList>
            <person name="Chao B."/>
        </authorList>
    </citation>
    <scope>NUCLEOTIDE SEQUENCE</scope>
    <source>
        <strain evidence="1">CB-2022</strain>
    </source>
</reference>
<organism evidence="1 2">
    <name type="scientific">Scortum barcoo</name>
    <name type="common">barcoo grunter</name>
    <dbReference type="NCBI Taxonomy" id="214431"/>
    <lineage>
        <taxon>Eukaryota</taxon>
        <taxon>Metazoa</taxon>
        <taxon>Chordata</taxon>
        <taxon>Craniata</taxon>
        <taxon>Vertebrata</taxon>
        <taxon>Euteleostomi</taxon>
        <taxon>Actinopterygii</taxon>
        <taxon>Neopterygii</taxon>
        <taxon>Teleostei</taxon>
        <taxon>Neoteleostei</taxon>
        <taxon>Acanthomorphata</taxon>
        <taxon>Eupercaria</taxon>
        <taxon>Centrarchiformes</taxon>
        <taxon>Terapontoidei</taxon>
        <taxon>Terapontidae</taxon>
        <taxon>Scortum</taxon>
    </lineage>
</organism>
<gene>
    <name evidence="1" type="ORF">L3Q82_014237</name>
</gene>
<sequence length="672" mass="75497">HVTVEDSYLCGYLKIKGLTEEYPTLTTFFAGEIISRKRPFLTRKWDADEDVDRKHWGKFKPFYKYAKSFNSDDFDYEALENSDYVFMRWKEQFLVPDHTIKDISGASFAGFYYICFQKSTATIEGYYYHRSSECSQAEGGSCRISMEAQRYPISVRVIGVIHKEKSKMYMTSVLWSDQNDIVVYRTFGDFKKMHKQLKNAFPPASKLRKSGRVIPKFQDQRAKRQRGSPIKSVVRLRVLQKYCDELLSCDPRVSQSADLIQFFHPKDQDLQPEFSKNSIMITPPNDETAGAGQGGNVTQPFVTETYICVAAYETKDTKNKPFKVAVDEKVDVLIKDKAGWWLVENEDKRMAWFPAPYLEKLDDEYDDDLDGIPERGTLYTAVKSYKANKDDEITVTIGAVVEVLQQDDTGWWLIRYNGKSGYIPTMYLQPYSFPHIHMMGRHQDHHPSSPLQVPSPRLEQQSQHLSRSQGNLLQLPNVRSSSSHPLQPYSSHKSHSLTILSEQPPAQPATRAAASATVAAPSAAAQPGAAGPAPPPTIMVEMDRDEDQHGRSLTEDSEGSFLSDGSDLSFSDNVSSISESSSFSLNVSANDEQLRLSRTPPPMGINHLSPTSGLGGRMVPSISDPNLYKGPTAPKVPPRPQAQDILTRCTTITRKNAARGALSPTPTEILSR</sequence>
<keyword evidence="2" id="KW-1185">Reference proteome</keyword>
<protein>
    <submittedName>
        <fullName evidence="1">Uncharacterized protein</fullName>
    </submittedName>
</protein>
<comment type="caution">
    <text evidence="1">The sequence shown here is derived from an EMBL/GenBank/DDBJ whole genome shotgun (WGS) entry which is preliminary data.</text>
</comment>
<dbReference type="Proteomes" id="UP000831701">
    <property type="component" value="Chromosome 17"/>
</dbReference>
<proteinExistence type="predicted"/>
<evidence type="ECO:0000313" key="2">
    <source>
        <dbReference type="Proteomes" id="UP000831701"/>
    </source>
</evidence>